<feature type="transmembrane region" description="Helical" evidence="1">
    <location>
        <begin position="116"/>
        <end position="134"/>
    </location>
</feature>
<feature type="transmembrane region" description="Helical" evidence="1">
    <location>
        <begin position="146"/>
        <end position="164"/>
    </location>
</feature>
<dbReference type="EMBL" id="NFKP01000011">
    <property type="protein sequence ID" value="OUP69176.1"/>
    <property type="molecule type" value="Genomic_DNA"/>
</dbReference>
<evidence type="ECO:0000313" key="3">
    <source>
        <dbReference type="Proteomes" id="UP000196386"/>
    </source>
</evidence>
<evidence type="ECO:0008006" key="4">
    <source>
        <dbReference type="Google" id="ProtNLM"/>
    </source>
</evidence>
<dbReference type="AlphaFoldDB" id="A0A1Y4MKA3"/>
<dbReference type="Proteomes" id="UP000196386">
    <property type="component" value="Unassembled WGS sequence"/>
</dbReference>
<accession>A0A1Y4MKA3</accession>
<organism evidence="2 3">
    <name type="scientific">Anaerotruncus colihominis</name>
    <dbReference type="NCBI Taxonomy" id="169435"/>
    <lineage>
        <taxon>Bacteria</taxon>
        <taxon>Bacillati</taxon>
        <taxon>Bacillota</taxon>
        <taxon>Clostridia</taxon>
        <taxon>Eubacteriales</taxon>
        <taxon>Oscillospiraceae</taxon>
        <taxon>Anaerotruncus</taxon>
    </lineage>
</organism>
<evidence type="ECO:0000313" key="2">
    <source>
        <dbReference type="EMBL" id="OUP69176.1"/>
    </source>
</evidence>
<feature type="transmembrane region" description="Helical" evidence="1">
    <location>
        <begin position="57"/>
        <end position="86"/>
    </location>
</feature>
<evidence type="ECO:0000256" key="1">
    <source>
        <dbReference type="SAM" id="Phobius"/>
    </source>
</evidence>
<gene>
    <name evidence="2" type="ORF">B5F11_09910</name>
</gene>
<sequence length="230" mass="25045">MKPQHSLCSVMKPFMKNQPLRICLWRIHEGKGLRIMSDILAVIRMNLLKLFNCGTEMILIVAALVCVIGYTSGISAVFVVFLYLLIYMVPAYDDQSHGAYLLHALPLTRRQIVRACYLYDLLALAAICLIGAALSKTDAMQSVSLLFLMGAVFVSVTQPLILYFGAVKARFAILLMYAVAFALSSIAGELLNTHTSGVTLTGAPAAAGTGLLLISYFAAQALYSRKEIMA</sequence>
<feature type="transmembrane region" description="Helical" evidence="1">
    <location>
        <begin position="171"/>
        <end position="191"/>
    </location>
</feature>
<protein>
    <recommendedName>
        <fullName evidence="4">ABC-2 transporter permease</fullName>
    </recommendedName>
</protein>
<feature type="transmembrane region" description="Helical" evidence="1">
    <location>
        <begin position="203"/>
        <end position="223"/>
    </location>
</feature>
<dbReference type="Pfam" id="PF13346">
    <property type="entry name" value="ABC2_membrane_5"/>
    <property type="match status" value="1"/>
</dbReference>
<comment type="caution">
    <text evidence="2">The sequence shown here is derived from an EMBL/GenBank/DDBJ whole genome shotgun (WGS) entry which is preliminary data.</text>
</comment>
<dbReference type="InterPro" id="IPR025699">
    <property type="entry name" value="ABC2_memb-like"/>
</dbReference>
<name>A0A1Y4MKA3_9FIRM</name>
<keyword evidence="1" id="KW-1133">Transmembrane helix</keyword>
<proteinExistence type="predicted"/>
<keyword evidence="1" id="KW-0472">Membrane</keyword>
<keyword evidence="1" id="KW-0812">Transmembrane</keyword>
<reference evidence="3" key="1">
    <citation type="submission" date="2017-04" db="EMBL/GenBank/DDBJ databases">
        <title>Function of individual gut microbiota members based on whole genome sequencing of pure cultures obtained from chicken caecum.</title>
        <authorList>
            <person name="Medvecky M."/>
            <person name="Cejkova D."/>
            <person name="Polansky O."/>
            <person name="Karasova D."/>
            <person name="Kubasova T."/>
            <person name="Cizek A."/>
            <person name="Rychlik I."/>
        </authorList>
    </citation>
    <scope>NUCLEOTIDE SEQUENCE [LARGE SCALE GENOMIC DNA]</scope>
    <source>
        <strain evidence="3">An175</strain>
    </source>
</reference>